<dbReference type="Proteomes" id="UP000867740">
    <property type="component" value="Unassembled WGS sequence"/>
</dbReference>
<feature type="chain" id="PRO_5040208203" evidence="1">
    <location>
        <begin position="22"/>
        <end position="156"/>
    </location>
</feature>
<dbReference type="SUPFAM" id="SSF49464">
    <property type="entry name" value="Carboxypeptidase regulatory domain-like"/>
    <property type="match status" value="1"/>
</dbReference>
<dbReference type="AlphaFoldDB" id="A0A9P3WG75"/>
<keyword evidence="2" id="KW-0645">Protease</keyword>
<feature type="signal peptide" evidence="1">
    <location>
        <begin position="1"/>
        <end position="21"/>
    </location>
</feature>
<dbReference type="EMBL" id="DACSUM010000017">
    <property type="protein sequence ID" value="HAT3582130.1"/>
    <property type="molecule type" value="Genomic_DNA"/>
</dbReference>
<evidence type="ECO:0000313" key="5">
    <source>
        <dbReference type="Proteomes" id="UP000867740"/>
    </source>
</evidence>
<proteinExistence type="predicted"/>
<name>A0A9P3WG75_KLUIN</name>
<organism evidence="2 5">
    <name type="scientific">Kluyvera intermedia</name>
    <name type="common">Enterobacter intermedius</name>
    <dbReference type="NCBI Taxonomy" id="61648"/>
    <lineage>
        <taxon>Bacteria</taxon>
        <taxon>Pseudomonadati</taxon>
        <taxon>Pseudomonadota</taxon>
        <taxon>Gammaproteobacteria</taxon>
        <taxon>Enterobacterales</taxon>
        <taxon>Enterobacteriaceae</taxon>
        <taxon>Kluyvera</taxon>
    </lineage>
</organism>
<keyword evidence="2" id="KW-0121">Carboxypeptidase</keyword>
<dbReference type="RefSeq" id="WP_052958939.1">
    <property type="nucleotide sequence ID" value="NZ_CABMNU010000005.1"/>
</dbReference>
<dbReference type="Proteomes" id="UP000192521">
    <property type="component" value="Unassembled WGS sequence"/>
</dbReference>
<accession>A0A9P3WG75</accession>
<evidence type="ECO:0000313" key="4">
    <source>
        <dbReference type="Proteomes" id="UP000192521"/>
    </source>
</evidence>
<dbReference type="Pfam" id="PF13620">
    <property type="entry name" value="CarboxypepD_reg"/>
    <property type="match status" value="1"/>
</dbReference>
<gene>
    <name evidence="3" type="ORF">B2M27_07330</name>
    <name evidence="2" type="ORF">I8531_002437</name>
</gene>
<keyword evidence="2" id="KW-0378">Hydrolase</keyword>
<evidence type="ECO:0000313" key="3">
    <source>
        <dbReference type="EMBL" id="ORJ50939.1"/>
    </source>
</evidence>
<comment type="caution">
    <text evidence="2">The sequence shown here is derived from an EMBL/GenBank/DDBJ whole genome shotgun (WGS) entry which is preliminary data.</text>
</comment>
<keyword evidence="4" id="KW-1185">Reference proteome</keyword>
<reference evidence="3 4" key="1">
    <citation type="submission" date="2017-02" db="EMBL/GenBank/DDBJ databases">
        <title>Draft genome sequence of a Kluyvera intermedia isolate from a patient with a pancreatic abscess.</title>
        <authorList>
            <person name="Thele R."/>
        </authorList>
    </citation>
    <scope>NUCLEOTIDE SEQUENCE [LARGE SCALE GENOMIC DNA]</scope>
    <source>
        <strain evidence="3 4">FOSA7093</strain>
    </source>
</reference>
<dbReference type="InterPro" id="IPR008969">
    <property type="entry name" value="CarboxyPept-like_regulatory"/>
</dbReference>
<reference evidence="2" key="2">
    <citation type="journal article" date="2018" name="Genome Biol.">
        <title>SKESA: strategic k-mer extension for scrupulous assemblies.</title>
        <authorList>
            <person name="Souvorov A."/>
            <person name="Agarwala R."/>
            <person name="Lipman D.J."/>
        </authorList>
    </citation>
    <scope>NUCLEOTIDE SEQUENCE</scope>
    <source>
        <strain evidence="2">CAVp300</strain>
    </source>
</reference>
<reference evidence="2" key="3">
    <citation type="submission" date="2020-10" db="EMBL/GenBank/DDBJ databases">
        <authorList>
            <consortium name="NCBI Pathogen Detection Project"/>
        </authorList>
    </citation>
    <scope>NUCLEOTIDE SEQUENCE</scope>
    <source>
        <strain evidence="2">CAVp300</strain>
    </source>
</reference>
<dbReference type="GO" id="GO:0004180">
    <property type="term" value="F:carboxypeptidase activity"/>
    <property type="evidence" value="ECO:0007669"/>
    <property type="project" value="UniProtKB-KW"/>
</dbReference>
<dbReference type="EMBL" id="MWPR01000008">
    <property type="protein sequence ID" value="ORJ50939.1"/>
    <property type="molecule type" value="Genomic_DNA"/>
</dbReference>
<keyword evidence="1" id="KW-0732">Signal</keyword>
<protein>
    <submittedName>
        <fullName evidence="2">Carboxypeptidase regulatory-like domain-containing protein</fullName>
    </submittedName>
</protein>
<evidence type="ECO:0000313" key="2">
    <source>
        <dbReference type="EMBL" id="HAT3582130.1"/>
    </source>
</evidence>
<sequence>MATRFWPGVALLALLQSGCVAYTQSQPALEGRLLDSTGKPIPAATITLKSHRPGASTVTDSNGFFAFAGEHEWSFFLPIGPIDKINLSRLLISAQGQQYDVLLSYGLSGPYGSGPSEVGVLCSLPQAQLPTEKEGTTPEICQRVPYKNMQASRAAE</sequence>
<evidence type="ECO:0000256" key="1">
    <source>
        <dbReference type="SAM" id="SignalP"/>
    </source>
</evidence>